<dbReference type="RefSeq" id="WP_185001960.1">
    <property type="nucleotide sequence ID" value="NZ_BAAAUI010000016.1"/>
</dbReference>
<keyword evidence="3" id="KW-0408">Iron</keyword>
<evidence type="ECO:0000256" key="1">
    <source>
        <dbReference type="ARBA" id="ARBA00004792"/>
    </source>
</evidence>
<dbReference type="SUPFAM" id="SSF51197">
    <property type="entry name" value="Clavaminate synthase-like"/>
    <property type="match status" value="1"/>
</dbReference>
<gene>
    <name evidence="5" type="ORF">HNR67_002213</name>
</gene>
<dbReference type="PRINTS" id="PR00682">
    <property type="entry name" value="IPNSYNTHASE"/>
</dbReference>
<dbReference type="AlphaFoldDB" id="A0A7W7C7V2"/>
<dbReference type="Gene3D" id="2.60.120.330">
    <property type="entry name" value="B-lactam Antibiotic, Isopenicillin N Synthase, Chain"/>
    <property type="match status" value="1"/>
</dbReference>
<evidence type="ECO:0000256" key="3">
    <source>
        <dbReference type="RuleBase" id="RU003682"/>
    </source>
</evidence>
<dbReference type="EMBL" id="JACHMH010000001">
    <property type="protein sequence ID" value="MBB4676095.1"/>
    <property type="molecule type" value="Genomic_DNA"/>
</dbReference>
<evidence type="ECO:0000313" key="6">
    <source>
        <dbReference type="Proteomes" id="UP000533598"/>
    </source>
</evidence>
<feature type="domain" description="Fe2OG dioxygenase" evidence="4">
    <location>
        <begin position="168"/>
        <end position="274"/>
    </location>
</feature>
<keyword evidence="6" id="KW-1185">Reference proteome</keyword>
<dbReference type="InterPro" id="IPR050231">
    <property type="entry name" value="Iron_ascorbate_oxido_reductase"/>
</dbReference>
<dbReference type="InterPro" id="IPR005123">
    <property type="entry name" value="Oxoglu/Fe-dep_dioxygenase_dom"/>
</dbReference>
<comment type="pathway">
    <text evidence="1">Antibiotic biosynthesis.</text>
</comment>
<keyword evidence="3" id="KW-0560">Oxidoreductase</keyword>
<accession>A0A7W7C7V2</accession>
<name>A0A7W7C7V2_9PSEU</name>
<proteinExistence type="inferred from homology"/>
<evidence type="ECO:0000259" key="4">
    <source>
        <dbReference type="PROSITE" id="PS51471"/>
    </source>
</evidence>
<dbReference type="PROSITE" id="PS51471">
    <property type="entry name" value="FE2OG_OXY"/>
    <property type="match status" value="1"/>
</dbReference>
<reference evidence="5 6" key="1">
    <citation type="submission" date="2020-08" db="EMBL/GenBank/DDBJ databases">
        <title>Sequencing the genomes of 1000 actinobacteria strains.</title>
        <authorList>
            <person name="Klenk H.-P."/>
        </authorList>
    </citation>
    <scope>NUCLEOTIDE SEQUENCE [LARGE SCALE GENOMIC DNA]</scope>
    <source>
        <strain evidence="5 6">DSM 44230</strain>
    </source>
</reference>
<dbReference type="GO" id="GO:0051213">
    <property type="term" value="F:dioxygenase activity"/>
    <property type="evidence" value="ECO:0007669"/>
    <property type="project" value="UniProtKB-KW"/>
</dbReference>
<keyword evidence="3" id="KW-0479">Metal-binding</keyword>
<dbReference type="InterPro" id="IPR044861">
    <property type="entry name" value="IPNS-like_FE2OG_OXY"/>
</dbReference>
<dbReference type="GO" id="GO:0046872">
    <property type="term" value="F:metal ion binding"/>
    <property type="evidence" value="ECO:0007669"/>
    <property type="project" value="UniProtKB-KW"/>
</dbReference>
<keyword evidence="2" id="KW-0045">Antibiotic biosynthesis</keyword>
<dbReference type="InterPro" id="IPR026992">
    <property type="entry name" value="DIOX_N"/>
</dbReference>
<comment type="caution">
    <text evidence="5">The sequence shown here is derived from an EMBL/GenBank/DDBJ whole genome shotgun (WGS) entry which is preliminary data.</text>
</comment>
<evidence type="ECO:0000256" key="2">
    <source>
        <dbReference type="ARBA" id="ARBA00023194"/>
    </source>
</evidence>
<dbReference type="PANTHER" id="PTHR47990">
    <property type="entry name" value="2-OXOGLUTARATE (2OG) AND FE(II)-DEPENDENT OXYGENASE SUPERFAMILY PROTEIN-RELATED"/>
    <property type="match status" value="1"/>
</dbReference>
<sequence length="322" mass="35404">MNHIPVIDLAARHTAAGKALLAKEIGAACATSGFYVIVGHDVPKELIDRMIAVTNAFFRLPEREKDLPSFRSAGGTTARSMDLESPPDLCESFTAHVTGELPESEREQLGDYRASWKQANTWPRDPSDFKETWHEYLTALSGLAAELLRLSALALGFEEGHFDERFDRHVSALVANYYYPQLTPPLPGQLRRGAHTDFGCLTVLYQEDDLGGLQVWQGQQWVDVRAIPGSFVVNIGDLMALWTGGAWRSTLHRVVNPLQGNTSSRLSVPFFYQPNHDAPAENGTAGQWITQKMEKLFLGVNLVAASTGTSGHIPATFDSNPA</sequence>
<dbReference type="GO" id="GO:0017000">
    <property type="term" value="P:antibiotic biosynthetic process"/>
    <property type="evidence" value="ECO:0007669"/>
    <property type="project" value="UniProtKB-KW"/>
</dbReference>
<dbReference type="InterPro" id="IPR027443">
    <property type="entry name" value="IPNS-like_sf"/>
</dbReference>
<keyword evidence="5" id="KW-0223">Dioxygenase</keyword>
<dbReference type="Pfam" id="PF03171">
    <property type="entry name" value="2OG-FeII_Oxy"/>
    <property type="match status" value="1"/>
</dbReference>
<organism evidence="5 6">
    <name type="scientific">Crossiella cryophila</name>
    <dbReference type="NCBI Taxonomy" id="43355"/>
    <lineage>
        <taxon>Bacteria</taxon>
        <taxon>Bacillati</taxon>
        <taxon>Actinomycetota</taxon>
        <taxon>Actinomycetes</taxon>
        <taxon>Pseudonocardiales</taxon>
        <taxon>Pseudonocardiaceae</taxon>
        <taxon>Crossiella</taxon>
    </lineage>
</organism>
<protein>
    <submittedName>
        <fullName evidence="5">Isopenicillin N synthase-like dioxygenase</fullName>
    </submittedName>
</protein>
<dbReference type="Proteomes" id="UP000533598">
    <property type="component" value="Unassembled WGS sequence"/>
</dbReference>
<dbReference type="Pfam" id="PF14226">
    <property type="entry name" value="DIOX_N"/>
    <property type="match status" value="1"/>
</dbReference>
<evidence type="ECO:0000313" key="5">
    <source>
        <dbReference type="EMBL" id="MBB4676095.1"/>
    </source>
</evidence>
<comment type="similarity">
    <text evidence="3">Belongs to the iron/ascorbate-dependent oxidoreductase family.</text>
</comment>